<dbReference type="RefSeq" id="XP_007738531.1">
    <property type="nucleotide sequence ID" value="XM_007740341.1"/>
</dbReference>
<evidence type="ECO:0000256" key="2">
    <source>
        <dbReference type="ARBA" id="ARBA00004164"/>
    </source>
</evidence>
<dbReference type="EMBL" id="AMGY01000011">
    <property type="protein sequence ID" value="EXJ77093.1"/>
    <property type="molecule type" value="Genomic_DNA"/>
</dbReference>
<reference evidence="15 16" key="1">
    <citation type="submission" date="2013-03" db="EMBL/GenBank/DDBJ databases">
        <title>The Genome Sequence of Capronia epimyces CBS 606.96.</title>
        <authorList>
            <consortium name="The Broad Institute Genomics Platform"/>
            <person name="Cuomo C."/>
            <person name="de Hoog S."/>
            <person name="Gorbushina A."/>
            <person name="Walker B."/>
            <person name="Young S.K."/>
            <person name="Zeng Q."/>
            <person name="Gargeya S."/>
            <person name="Fitzgerald M."/>
            <person name="Haas B."/>
            <person name="Abouelleil A."/>
            <person name="Allen A.W."/>
            <person name="Alvarado L."/>
            <person name="Arachchi H.M."/>
            <person name="Berlin A.M."/>
            <person name="Chapman S.B."/>
            <person name="Gainer-Dewar J."/>
            <person name="Goldberg J."/>
            <person name="Griggs A."/>
            <person name="Gujja S."/>
            <person name="Hansen M."/>
            <person name="Howarth C."/>
            <person name="Imamovic A."/>
            <person name="Ireland A."/>
            <person name="Larimer J."/>
            <person name="McCowan C."/>
            <person name="Murphy C."/>
            <person name="Pearson M."/>
            <person name="Poon T.W."/>
            <person name="Priest M."/>
            <person name="Roberts A."/>
            <person name="Saif S."/>
            <person name="Shea T."/>
            <person name="Sisk P."/>
            <person name="Sykes S."/>
            <person name="Wortman J."/>
            <person name="Nusbaum C."/>
            <person name="Birren B."/>
        </authorList>
    </citation>
    <scope>NUCLEOTIDE SEQUENCE [LARGE SCALE GENOMIC DNA]</scope>
    <source>
        <strain evidence="15 16">CBS 606.96</strain>
    </source>
</reference>
<dbReference type="InterPro" id="IPR010625">
    <property type="entry name" value="CHCH"/>
</dbReference>
<feature type="compositionally biased region" description="Polar residues" evidence="13">
    <location>
        <begin position="281"/>
        <end position="292"/>
    </location>
</feature>
<evidence type="ECO:0000256" key="11">
    <source>
        <dbReference type="ARBA" id="ARBA00024980"/>
    </source>
</evidence>
<feature type="compositionally biased region" description="Polar residues" evidence="13">
    <location>
        <begin position="99"/>
        <end position="125"/>
    </location>
</feature>
<accession>W9XA39</accession>
<keyword evidence="10" id="KW-0676">Redox-active center</keyword>
<evidence type="ECO:0000256" key="5">
    <source>
        <dbReference type="ARBA" id="ARBA00022927"/>
    </source>
</evidence>
<evidence type="ECO:0000256" key="9">
    <source>
        <dbReference type="ARBA" id="ARBA00023157"/>
    </source>
</evidence>
<name>W9XA39_9EURO</name>
<proteinExistence type="predicted"/>
<evidence type="ECO:0000256" key="7">
    <source>
        <dbReference type="ARBA" id="ARBA00023010"/>
    </source>
</evidence>
<feature type="region of interest" description="Disordered" evidence="13">
    <location>
        <begin position="81"/>
        <end position="151"/>
    </location>
</feature>
<dbReference type="PROSITE" id="PS51808">
    <property type="entry name" value="CHCH"/>
    <property type="match status" value="1"/>
</dbReference>
<keyword evidence="7" id="KW-0811">Translocation</keyword>
<comment type="function">
    <text evidence="11">Required for the import and folding of small cysteine-containing proteins (small Tim) in the mitochondrial intermembrane space (IMS). Forms a redox cycle with ERV1 that involves a disulfide relay system. Precursor proteins to be imported into the IMS are translocated in their reduced form into the mitochondria. The oxidized form of MIA40 forms a transient intermolecular disulfide bridge with the reduced precursor protein, resulting in oxidation of the precursor protein that now contains an intramolecular disulfide bond and is able to undergo folding in the IMS.</text>
</comment>
<sequence>MFRPAARSVLRSAARPGLAAPRSAAGRRFVSSSPVNARRSWKGTLLRWGIAAAGVYYYNTSPVFAEQPQHNLLNPNLDAVEDSTEESPLEALTSRRQRQAQSNSAALHSAAETVSSENASTSVSAQESESLPGESPEELEEEAASQGAFNPETGEINWDCPCLGGMAHGPCGPEFREAFSCFVFSTEEPKGMECIDKFQNMQQCFQRYPEVYKGELEDDEELDAGLEAEKQELVNEIQERKAQQQQRQQEQEVASRSRLLEEPEPAQPAQKRSPKPDEKTAQSGKKSVTPREQQTKKEDKVPPAHLQSTKTPQEEAKVTVHDDATLSPERESINEGQKSPTVKEPQTLPVRDVYSSSESDVVPRAAHDATGSYGVKNRETEK</sequence>
<keyword evidence="4" id="KW-0813">Transport</keyword>
<keyword evidence="6" id="KW-0560">Oxidoreductase</keyword>
<dbReference type="InterPro" id="IPR039289">
    <property type="entry name" value="CHCHD4"/>
</dbReference>
<evidence type="ECO:0000256" key="8">
    <source>
        <dbReference type="ARBA" id="ARBA00023128"/>
    </source>
</evidence>
<comment type="subcellular location">
    <subcellularLocation>
        <location evidence="2">Mitochondrion inner membrane</location>
        <topology evidence="2">Single-pass type II membrane protein</topology>
        <orientation evidence="2">Intermembrane side</orientation>
    </subcellularLocation>
</comment>
<keyword evidence="5" id="KW-0653">Protein transport</keyword>
<evidence type="ECO:0000259" key="14">
    <source>
        <dbReference type="Pfam" id="PF06747"/>
    </source>
</evidence>
<evidence type="ECO:0000256" key="13">
    <source>
        <dbReference type="SAM" id="MobiDB-lite"/>
    </source>
</evidence>
<dbReference type="Gene3D" id="1.10.287.2900">
    <property type="match status" value="1"/>
</dbReference>
<dbReference type="GO" id="GO:0045041">
    <property type="term" value="P:protein import into mitochondrial intermembrane space"/>
    <property type="evidence" value="ECO:0007669"/>
    <property type="project" value="InterPro"/>
</dbReference>
<keyword evidence="9" id="KW-1015">Disulfide bond</keyword>
<comment type="cofactor">
    <cofactor evidence="1">
        <name>Cu(2+)</name>
        <dbReference type="ChEBI" id="CHEBI:29036"/>
    </cofactor>
</comment>
<evidence type="ECO:0000256" key="4">
    <source>
        <dbReference type="ARBA" id="ARBA00022448"/>
    </source>
</evidence>
<protein>
    <recommendedName>
        <fullName evidence="3">Mitochondrial intermembrane space import and assembly protein 40</fullName>
    </recommendedName>
    <alternativeName>
        <fullName evidence="12">Mitochondrial import inner membrane translocase TIM40</fullName>
    </alternativeName>
</protein>
<feature type="compositionally biased region" description="Basic and acidic residues" evidence="13">
    <location>
        <begin position="293"/>
        <end position="302"/>
    </location>
</feature>
<dbReference type="OrthoDB" id="7481291at2759"/>
<comment type="caution">
    <text evidence="15">The sequence shown here is derived from an EMBL/GenBank/DDBJ whole genome shotgun (WGS) entry which is preliminary data.</text>
</comment>
<keyword evidence="16" id="KW-1185">Reference proteome</keyword>
<dbReference type="GO" id="GO:0005743">
    <property type="term" value="C:mitochondrial inner membrane"/>
    <property type="evidence" value="ECO:0007669"/>
    <property type="project" value="UniProtKB-SubCell"/>
</dbReference>
<evidence type="ECO:0000313" key="16">
    <source>
        <dbReference type="Proteomes" id="UP000019478"/>
    </source>
</evidence>
<dbReference type="HOGENOM" id="CLU_054990_0_0_1"/>
<dbReference type="eggNOG" id="KOG4149">
    <property type="taxonomic scope" value="Eukaryota"/>
</dbReference>
<dbReference type="Pfam" id="PF06747">
    <property type="entry name" value="CHCH"/>
    <property type="match status" value="1"/>
</dbReference>
<evidence type="ECO:0000256" key="12">
    <source>
        <dbReference type="ARBA" id="ARBA00033150"/>
    </source>
</evidence>
<dbReference type="PANTHER" id="PTHR21622">
    <property type="entry name" value="COILED-COIL-HELIX-COILED-COIL-HELIX DOMAIN CONTAINING 4"/>
    <property type="match status" value="1"/>
</dbReference>
<dbReference type="GeneID" id="19174331"/>
<feature type="compositionally biased region" description="Basic and acidic residues" evidence="13">
    <location>
        <begin position="249"/>
        <end position="261"/>
    </location>
</feature>
<evidence type="ECO:0000256" key="1">
    <source>
        <dbReference type="ARBA" id="ARBA00001973"/>
    </source>
</evidence>
<feature type="domain" description="CHCH" evidence="14">
    <location>
        <begin position="171"/>
        <end position="207"/>
    </location>
</feature>
<dbReference type="GO" id="GO:0015035">
    <property type="term" value="F:protein-disulfide reductase activity"/>
    <property type="evidence" value="ECO:0007669"/>
    <property type="project" value="InterPro"/>
</dbReference>
<keyword evidence="8" id="KW-0496">Mitochondrion</keyword>
<dbReference type="GO" id="GO:0005758">
    <property type="term" value="C:mitochondrial intermembrane space"/>
    <property type="evidence" value="ECO:0007669"/>
    <property type="project" value="TreeGrafter"/>
</dbReference>
<feature type="compositionally biased region" description="Basic and acidic residues" evidence="13">
    <location>
        <begin position="312"/>
        <end position="333"/>
    </location>
</feature>
<gene>
    <name evidence="15" type="ORF">A1O3_10251</name>
</gene>
<feature type="region of interest" description="Disordered" evidence="13">
    <location>
        <begin position="236"/>
        <end position="382"/>
    </location>
</feature>
<evidence type="ECO:0000256" key="3">
    <source>
        <dbReference type="ARBA" id="ARBA00013714"/>
    </source>
</evidence>
<evidence type="ECO:0000256" key="6">
    <source>
        <dbReference type="ARBA" id="ARBA00023002"/>
    </source>
</evidence>
<dbReference type="AlphaFoldDB" id="W9XA39"/>
<dbReference type="PANTHER" id="PTHR21622:SF0">
    <property type="entry name" value="COILED-COIL-HELIX-COILED-COIL-HELIX DOMAIN CONTAINING 4"/>
    <property type="match status" value="1"/>
</dbReference>
<organism evidence="15 16">
    <name type="scientific">Capronia epimyces CBS 606.96</name>
    <dbReference type="NCBI Taxonomy" id="1182542"/>
    <lineage>
        <taxon>Eukaryota</taxon>
        <taxon>Fungi</taxon>
        <taxon>Dikarya</taxon>
        <taxon>Ascomycota</taxon>
        <taxon>Pezizomycotina</taxon>
        <taxon>Eurotiomycetes</taxon>
        <taxon>Chaetothyriomycetidae</taxon>
        <taxon>Chaetothyriales</taxon>
        <taxon>Herpotrichiellaceae</taxon>
        <taxon>Capronia</taxon>
    </lineage>
</organism>
<evidence type="ECO:0000256" key="10">
    <source>
        <dbReference type="ARBA" id="ARBA00023284"/>
    </source>
</evidence>
<dbReference type="STRING" id="1182542.W9XA39"/>
<dbReference type="Proteomes" id="UP000019478">
    <property type="component" value="Unassembled WGS sequence"/>
</dbReference>
<evidence type="ECO:0000313" key="15">
    <source>
        <dbReference type="EMBL" id="EXJ77093.1"/>
    </source>
</evidence>